<dbReference type="PANTHER" id="PTHR36848:SF2">
    <property type="entry name" value="SECRETED PROTEIN"/>
    <property type="match status" value="1"/>
</dbReference>
<keyword evidence="2" id="KW-0624">Polysaccharide degradation</keyword>
<dbReference type="Proteomes" id="UP001043456">
    <property type="component" value="Unassembled WGS sequence"/>
</dbReference>
<evidence type="ECO:0000313" key="3">
    <source>
        <dbReference type="EMBL" id="GIJ90351.1"/>
    </source>
</evidence>
<dbReference type="AlphaFoldDB" id="A0A9P3BMC0"/>
<evidence type="ECO:0000256" key="1">
    <source>
        <dbReference type="ARBA" id="ARBA00023277"/>
    </source>
</evidence>
<dbReference type="EMBL" id="BHVY01000006">
    <property type="protein sequence ID" value="GIJ90351.1"/>
    <property type="molecule type" value="Genomic_DNA"/>
</dbReference>
<dbReference type="GO" id="GO:0000272">
    <property type="term" value="P:polysaccharide catabolic process"/>
    <property type="evidence" value="ECO:0007669"/>
    <property type="project" value="UniProtKB-KW"/>
</dbReference>
<reference evidence="3 4" key="1">
    <citation type="submission" date="2018-10" db="EMBL/GenBank/DDBJ databases">
        <title>Pan-genome distribution and transcriptional activeness of fungal secondary metabolism genes in Aspergillus section Fumigati.</title>
        <authorList>
            <person name="Takahashi H."/>
            <person name="Umemura M."/>
            <person name="Ninomiya A."/>
            <person name="Kusuya Y."/>
            <person name="Urayama S."/>
            <person name="Shimizu M."/>
            <person name="Watanabe A."/>
            <person name="Kamei K."/>
            <person name="Yaguchi T."/>
            <person name="Hagiwara D."/>
        </authorList>
    </citation>
    <scope>NUCLEOTIDE SEQUENCE [LARGE SCALE GENOMIC DNA]</scope>
    <source>
        <strain evidence="3 4">IFM 55266</strain>
    </source>
</reference>
<proteinExistence type="predicted"/>
<comment type="caution">
    <text evidence="3">The sequence shown here is derived from an EMBL/GenBank/DDBJ whole genome shotgun (WGS) entry which is preliminary data.</text>
</comment>
<dbReference type="OrthoDB" id="2588159at2759"/>
<dbReference type="GeneID" id="67007915"/>
<keyword evidence="1" id="KW-0119">Carbohydrate metabolism</keyword>
<evidence type="ECO:0000313" key="4">
    <source>
        <dbReference type="Proteomes" id="UP001043456"/>
    </source>
</evidence>
<evidence type="ECO:0000256" key="2">
    <source>
        <dbReference type="ARBA" id="ARBA00023326"/>
    </source>
</evidence>
<dbReference type="SUPFAM" id="SSF49785">
    <property type="entry name" value="Galactose-binding domain-like"/>
    <property type="match status" value="1"/>
</dbReference>
<dbReference type="InterPro" id="IPR053161">
    <property type="entry name" value="Ulvan_degrading_GH"/>
</dbReference>
<accession>A0A9P3BMC0</accession>
<name>A0A9P3BMC0_9EURO</name>
<protein>
    <submittedName>
        <fullName evidence="3">Uncharacterized protein</fullName>
    </submittedName>
</protein>
<dbReference type="RefSeq" id="XP_043161097.1">
    <property type="nucleotide sequence ID" value="XM_043305162.1"/>
</dbReference>
<keyword evidence="4" id="KW-1185">Reference proteome</keyword>
<dbReference type="InterPro" id="IPR008979">
    <property type="entry name" value="Galactose-bd-like_sf"/>
</dbReference>
<organism evidence="3 4">
    <name type="scientific">Aspergillus pseudoviridinutans</name>
    <dbReference type="NCBI Taxonomy" id="1517512"/>
    <lineage>
        <taxon>Eukaryota</taxon>
        <taxon>Fungi</taxon>
        <taxon>Dikarya</taxon>
        <taxon>Ascomycota</taxon>
        <taxon>Pezizomycotina</taxon>
        <taxon>Eurotiomycetes</taxon>
        <taxon>Eurotiomycetidae</taxon>
        <taxon>Eurotiales</taxon>
        <taxon>Aspergillaceae</taxon>
        <taxon>Aspergillus</taxon>
        <taxon>Aspergillus subgen. Fumigati</taxon>
    </lineage>
</organism>
<dbReference type="Gene3D" id="2.60.120.260">
    <property type="entry name" value="Galactose-binding domain-like"/>
    <property type="match status" value="1"/>
</dbReference>
<dbReference type="PANTHER" id="PTHR36848">
    <property type="entry name" value="DNA-BINDING PROTEIN (PUTATIVE SECRETED PROTEIN)-RELATED"/>
    <property type="match status" value="1"/>
</dbReference>
<gene>
    <name evidence="3" type="ORF">Asppvi_009305</name>
</gene>
<sequence>MSSPRSGRLPIFFVGETQELPISSQAGETYNAADMVTELIMNGKNIYCVSANDDLPTALAKARITPRVQCTTPDSSILTVYRTERKSEIDYIWLLNNANVTASFVAYFEISRDVLPFSLDAWTGDVRPIAQYSFSRNQMEIPLKLQPHETTIIALRPLAGKRPAYVTKTTGKVEAVGYTVGGKLYASLKGPSMVTVRGTKEQSLNARVPASFSISLWDLEVQDWRGSTNYTSIEPQILVHTFSNQSLVSWKEISPELESVSGIGIYSANFTVPSVKDIGAYLSVGPIFNTLRVWVNGHQLSPFAANNAKVDISHYIRCNKVNNIKVEVSTTLYNRLKADVNSTLLMGYPLSMMSPTYASGESQSYGLQGPVVIDWVANKNLE</sequence>